<organism evidence="2 3">
    <name type="scientific">Haematococcus lacustris</name>
    <name type="common">Green alga</name>
    <name type="synonym">Haematococcus pluvialis</name>
    <dbReference type="NCBI Taxonomy" id="44745"/>
    <lineage>
        <taxon>Eukaryota</taxon>
        <taxon>Viridiplantae</taxon>
        <taxon>Chlorophyta</taxon>
        <taxon>core chlorophytes</taxon>
        <taxon>Chlorophyceae</taxon>
        <taxon>CS clade</taxon>
        <taxon>Chlamydomonadales</taxon>
        <taxon>Haematococcaceae</taxon>
        <taxon>Haematococcus</taxon>
    </lineage>
</organism>
<proteinExistence type="predicted"/>
<evidence type="ECO:0000313" key="3">
    <source>
        <dbReference type="Proteomes" id="UP000485058"/>
    </source>
</evidence>
<evidence type="ECO:0000256" key="1">
    <source>
        <dbReference type="SAM" id="MobiDB-lite"/>
    </source>
</evidence>
<reference evidence="2 3" key="1">
    <citation type="submission" date="2020-02" db="EMBL/GenBank/DDBJ databases">
        <title>Draft genome sequence of Haematococcus lacustris strain NIES-144.</title>
        <authorList>
            <person name="Morimoto D."/>
            <person name="Nakagawa S."/>
            <person name="Yoshida T."/>
            <person name="Sawayama S."/>
        </authorList>
    </citation>
    <scope>NUCLEOTIDE SEQUENCE [LARGE SCALE GENOMIC DNA]</scope>
    <source>
        <strain evidence="2 3">NIES-144</strain>
    </source>
</reference>
<comment type="caution">
    <text evidence="2">The sequence shown here is derived from an EMBL/GenBank/DDBJ whole genome shotgun (WGS) entry which is preliminary data.</text>
</comment>
<gene>
    <name evidence="2" type="ORF">HaLaN_09990</name>
</gene>
<dbReference type="EMBL" id="BLLF01000677">
    <property type="protein sequence ID" value="GFH14017.1"/>
    <property type="molecule type" value="Genomic_DNA"/>
</dbReference>
<keyword evidence="3" id="KW-1185">Reference proteome</keyword>
<feature type="region of interest" description="Disordered" evidence="1">
    <location>
        <begin position="1"/>
        <end position="56"/>
    </location>
</feature>
<accession>A0A699YUU7</accession>
<feature type="compositionally biased region" description="Low complexity" evidence="1">
    <location>
        <begin position="25"/>
        <end position="36"/>
    </location>
</feature>
<dbReference type="AlphaFoldDB" id="A0A699YUU7"/>
<dbReference type="Proteomes" id="UP000485058">
    <property type="component" value="Unassembled WGS sequence"/>
</dbReference>
<evidence type="ECO:0000313" key="2">
    <source>
        <dbReference type="EMBL" id="GFH14017.1"/>
    </source>
</evidence>
<sequence length="117" mass="12115">MLEHPPGVDDGEELAPGLEPEEQPAKAAMTATAGTAVSQAHAAAPPSHVAGSHAQDAVYTQRMPPGYQDYFSDYYSAYAAYGPDGCSPQASVALSAVAEVLPTAPAATDHVSEFQQR</sequence>
<name>A0A699YUU7_HAELA</name>
<protein>
    <submittedName>
        <fullName evidence="2">Uncharacterized protein</fullName>
    </submittedName>
</protein>